<dbReference type="KEGG" id="gba:J421_4345"/>
<keyword evidence="2" id="KW-0732">Signal</keyword>
<evidence type="ECO:0000313" key="5">
    <source>
        <dbReference type="Proteomes" id="UP000019151"/>
    </source>
</evidence>
<feature type="chain" id="PRO_5004794346" evidence="2">
    <location>
        <begin position="39"/>
        <end position="88"/>
    </location>
</feature>
<gene>
    <name evidence="4" type="ORF">J421_4345</name>
</gene>
<keyword evidence="1" id="KW-0812">Transmembrane</keyword>
<dbReference type="Pfam" id="PF07589">
    <property type="entry name" value="PEP-CTERM"/>
    <property type="match status" value="1"/>
</dbReference>
<keyword evidence="1" id="KW-1133">Transmembrane helix</keyword>
<dbReference type="Proteomes" id="UP000019151">
    <property type="component" value="Chromosome"/>
</dbReference>
<keyword evidence="1" id="KW-0472">Membrane</keyword>
<dbReference type="EMBL" id="CP007128">
    <property type="protein sequence ID" value="AHG91882.1"/>
    <property type="molecule type" value="Genomic_DNA"/>
</dbReference>
<feature type="signal peptide" evidence="2">
    <location>
        <begin position="1"/>
        <end position="38"/>
    </location>
</feature>
<reference evidence="4 5" key="1">
    <citation type="journal article" date="2014" name="Genome Announc.">
        <title>Genome Sequence and Methylome of Soil Bacterium Gemmatirosa kalamazoonensis KBS708T, a Member of the Rarely Cultivated Gemmatimonadetes Phylum.</title>
        <authorList>
            <person name="Debruyn J.M."/>
            <person name="Radosevich M."/>
            <person name="Wommack K.E."/>
            <person name="Polson S.W."/>
            <person name="Hauser L.J."/>
            <person name="Fawaz M.N."/>
            <person name="Korlach J."/>
            <person name="Tsai Y.C."/>
        </authorList>
    </citation>
    <scope>NUCLEOTIDE SEQUENCE [LARGE SCALE GENOMIC DNA]</scope>
    <source>
        <strain evidence="4 5">KBS708</strain>
    </source>
</reference>
<accession>W0RN14</accession>
<dbReference type="STRING" id="861299.J421_4345"/>
<dbReference type="InterPro" id="IPR013424">
    <property type="entry name" value="Ice-binding_C"/>
</dbReference>
<evidence type="ECO:0000256" key="2">
    <source>
        <dbReference type="SAM" id="SignalP"/>
    </source>
</evidence>
<feature type="domain" description="Ice-binding protein C-terminal" evidence="3">
    <location>
        <begin position="59"/>
        <end position="83"/>
    </location>
</feature>
<evidence type="ECO:0000259" key="3">
    <source>
        <dbReference type="Pfam" id="PF07589"/>
    </source>
</evidence>
<evidence type="ECO:0000256" key="1">
    <source>
        <dbReference type="SAM" id="Phobius"/>
    </source>
</evidence>
<evidence type="ECO:0000313" key="4">
    <source>
        <dbReference type="EMBL" id="AHG91882.1"/>
    </source>
</evidence>
<dbReference type="InParanoid" id="W0RN14"/>
<dbReference type="AlphaFoldDB" id="W0RN14"/>
<sequence>MPMPMPTSTFLPIAMPLRSHSAARLFVAALALPASTLAQRVANADDRVGQIERATPIKTPEPASLTLMAIGLVALGGALYRRRRAIAD</sequence>
<keyword evidence="5" id="KW-1185">Reference proteome</keyword>
<protein>
    <submittedName>
        <fullName evidence="4">PEP motif putative anchor domain protein</fullName>
    </submittedName>
</protein>
<proteinExistence type="predicted"/>
<dbReference type="HOGENOM" id="CLU_2464625_0_0_0"/>
<dbReference type="NCBIfam" id="TIGR02595">
    <property type="entry name" value="PEP_CTERM"/>
    <property type="match status" value="1"/>
</dbReference>
<organism evidence="4 5">
    <name type="scientific">Gemmatirosa kalamazoonensis</name>
    <dbReference type="NCBI Taxonomy" id="861299"/>
    <lineage>
        <taxon>Bacteria</taxon>
        <taxon>Pseudomonadati</taxon>
        <taxon>Gemmatimonadota</taxon>
        <taxon>Gemmatimonadia</taxon>
        <taxon>Gemmatimonadales</taxon>
        <taxon>Gemmatimonadaceae</taxon>
        <taxon>Gemmatirosa</taxon>
    </lineage>
</organism>
<feature type="transmembrane region" description="Helical" evidence="1">
    <location>
        <begin position="62"/>
        <end position="80"/>
    </location>
</feature>
<name>W0RN14_9BACT</name>